<dbReference type="AlphaFoldDB" id="A0A665VS02"/>
<evidence type="ECO:0000313" key="7">
    <source>
        <dbReference type="Proteomes" id="UP000472264"/>
    </source>
</evidence>
<name>A0A665VS02_ECHNA</name>
<evidence type="ECO:0000256" key="2">
    <source>
        <dbReference type="ARBA" id="ARBA00006787"/>
    </source>
</evidence>
<gene>
    <name evidence="6" type="primary">bco2b</name>
</gene>
<dbReference type="Proteomes" id="UP000472264">
    <property type="component" value="Chromosome 13"/>
</dbReference>
<evidence type="ECO:0000256" key="5">
    <source>
        <dbReference type="RuleBase" id="RU003799"/>
    </source>
</evidence>
<dbReference type="GO" id="GO:0042574">
    <property type="term" value="P:retinal metabolic process"/>
    <property type="evidence" value="ECO:0007669"/>
    <property type="project" value="TreeGrafter"/>
</dbReference>
<dbReference type="Pfam" id="PF03055">
    <property type="entry name" value="RPE65"/>
    <property type="match status" value="1"/>
</dbReference>
<dbReference type="PANTHER" id="PTHR10543">
    <property type="entry name" value="BETA-CAROTENE DIOXYGENASE"/>
    <property type="match status" value="1"/>
</dbReference>
<dbReference type="GO" id="GO:0046872">
    <property type="term" value="F:metal ion binding"/>
    <property type="evidence" value="ECO:0007669"/>
    <property type="project" value="UniProtKB-KW"/>
</dbReference>
<dbReference type="Ensembl" id="ENSENLT00000035538.1">
    <property type="protein sequence ID" value="ENSENLP00000034594.1"/>
    <property type="gene ID" value="ENSENLG00000015127.1"/>
</dbReference>
<reference evidence="6" key="1">
    <citation type="submission" date="2021-04" db="EMBL/GenBank/DDBJ databases">
        <authorList>
            <consortium name="Wellcome Sanger Institute Data Sharing"/>
        </authorList>
    </citation>
    <scope>NUCLEOTIDE SEQUENCE [LARGE SCALE GENOMIC DNA]</scope>
</reference>
<reference evidence="6" key="3">
    <citation type="submission" date="2025-09" db="UniProtKB">
        <authorList>
            <consortium name="Ensembl"/>
        </authorList>
    </citation>
    <scope>IDENTIFICATION</scope>
</reference>
<organism evidence="6 7">
    <name type="scientific">Echeneis naucrates</name>
    <name type="common">Live sharksucker</name>
    <dbReference type="NCBI Taxonomy" id="173247"/>
    <lineage>
        <taxon>Eukaryota</taxon>
        <taxon>Metazoa</taxon>
        <taxon>Chordata</taxon>
        <taxon>Craniata</taxon>
        <taxon>Vertebrata</taxon>
        <taxon>Euteleostomi</taxon>
        <taxon>Actinopterygii</taxon>
        <taxon>Neopterygii</taxon>
        <taxon>Teleostei</taxon>
        <taxon>Neoteleostei</taxon>
        <taxon>Acanthomorphata</taxon>
        <taxon>Carangaria</taxon>
        <taxon>Carangiformes</taxon>
        <taxon>Echeneidae</taxon>
        <taxon>Echeneis</taxon>
    </lineage>
</organism>
<evidence type="ECO:0000256" key="4">
    <source>
        <dbReference type="ARBA" id="ARBA00023004"/>
    </source>
</evidence>
<evidence type="ECO:0000313" key="6">
    <source>
        <dbReference type="Ensembl" id="ENSENLP00000034594.1"/>
    </source>
</evidence>
<dbReference type="GO" id="GO:0010436">
    <property type="term" value="F:carotenoid dioxygenase activity"/>
    <property type="evidence" value="ECO:0007669"/>
    <property type="project" value="TreeGrafter"/>
</dbReference>
<protein>
    <submittedName>
        <fullName evidence="6">Beta-carotene oxygenase 2</fullName>
    </submittedName>
</protein>
<dbReference type="PANTHER" id="PTHR10543:SF148">
    <property type="entry name" value="BETA-CAROTENE OXYGENASE 2A"/>
    <property type="match status" value="1"/>
</dbReference>
<reference evidence="6" key="2">
    <citation type="submission" date="2025-08" db="UniProtKB">
        <authorList>
            <consortium name="Ensembl"/>
        </authorList>
    </citation>
    <scope>IDENTIFICATION</scope>
</reference>
<accession>A0A665VS02</accession>
<dbReference type="GO" id="GO:0016121">
    <property type="term" value="P:carotene catabolic process"/>
    <property type="evidence" value="ECO:0007669"/>
    <property type="project" value="TreeGrafter"/>
</dbReference>
<comment type="cofactor">
    <cofactor evidence="1">
        <name>Fe(2+)</name>
        <dbReference type="ChEBI" id="CHEBI:29033"/>
    </cofactor>
</comment>
<keyword evidence="4" id="KW-0408">Iron</keyword>
<dbReference type="GO" id="GO:0003834">
    <property type="term" value="F:beta-carotene 15,15'-dioxygenase activity"/>
    <property type="evidence" value="ECO:0007669"/>
    <property type="project" value="TreeGrafter"/>
</dbReference>
<evidence type="ECO:0000256" key="3">
    <source>
        <dbReference type="ARBA" id="ARBA00022723"/>
    </source>
</evidence>
<dbReference type="GO" id="GO:0005739">
    <property type="term" value="C:mitochondrion"/>
    <property type="evidence" value="ECO:0007669"/>
    <property type="project" value="TreeGrafter"/>
</dbReference>
<sequence length="154" mass="17601">MSTEDIQTVSKKQVKHFTGVQGLPCIEKIVSSVDDNPEPINTDVTGRIPKWINGSFLRNGPGKFEIGNQRFNHWFDGMALLHQFKICNGQVTYKSRFLSSDSYQANSEHNRIAVSEFGTVTMPDPCKNFFQRFLSRFEIPSEFQVTVDFPEIFS</sequence>
<comment type="similarity">
    <text evidence="2 5">Belongs to the carotenoid oxygenase family.</text>
</comment>
<evidence type="ECO:0000256" key="1">
    <source>
        <dbReference type="ARBA" id="ARBA00001954"/>
    </source>
</evidence>
<keyword evidence="3" id="KW-0479">Metal-binding</keyword>
<keyword evidence="7" id="KW-1185">Reference proteome</keyword>
<proteinExistence type="inferred from homology"/>
<dbReference type="InterPro" id="IPR004294">
    <property type="entry name" value="Carotenoid_Oase"/>
</dbReference>